<dbReference type="SUPFAM" id="SSF50978">
    <property type="entry name" value="WD40 repeat-like"/>
    <property type="match status" value="1"/>
</dbReference>
<dbReference type="Pfam" id="PF24883">
    <property type="entry name" value="NPHP3_N"/>
    <property type="match status" value="1"/>
</dbReference>
<dbReference type="InterPro" id="IPR001680">
    <property type="entry name" value="WD40_rpt"/>
</dbReference>
<proteinExistence type="predicted"/>
<dbReference type="InterPro" id="IPR019775">
    <property type="entry name" value="WD40_repeat_CS"/>
</dbReference>
<evidence type="ECO:0000256" key="2">
    <source>
        <dbReference type="ARBA" id="ARBA00022737"/>
    </source>
</evidence>
<dbReference type="PROSITE" id="PS50837">
    <property type="entry name" value="NACHT"/>
    <property type="match status" value="1"/>
</dbReference>
<protein>
    <recommendedName>
        <fullName evidence="5">NACHT domain-containing protein</fullName>
    </recommendedName>
</protein>
<dbReference type="PROSITE" id="PS50082">
    <property type="entry name" value="WD_REPEATS_2"/>
    <property type="match status" value="3"/>
</dbReference>
<keyword evidence="7" id="KW-1185">Reference proteome</keyword>
<dbReference type="InterPro" id="IPR020472">
    <property type="entry name" value="WD40_PAC1"/>
</dbReference>
<feature type="compositionally biased region" description="Low complexity" evidence="4">
    <location>
        <begin position="70"/>
        <end position="82"/>
    </location>
</feature>
<dbReference type="PANTHER" id="PTHR10039">
    <property type="entry name" value="AMELOGENIN"/>
    <property type="match status" value="1"/>
</dbReference>
<dbReference type="Pfam" id="PF22939">
    <property type="entry name" value="WHD_GPIID"/>
    <property type="match status" value="1"/>
</dbReference>
<comment type="caution">
    <text evidence="6">The sequence shown here is derived from an EMBL/GenBank/DDBJ whole genome shotgun (WGS) entry which is preliminary data.</text>
</comment>
<dbReference type="InterPro" id="IPR015943">
    <property type="entry name" value="WD40/YVTN_repeat-like_dom_sf"/>
</dbReference>
<feature type="repeat" description="WD" evidence="3">
    <location>
        <begin position="1037"/>
        <end position="1073"/>
    </location>
</feature>
<accession>A0AAN6ZHC2</accession>
<dbReference type="InterPro" id="IPR036322">
    <property type="entry name" value="WD40_repeat_dom_sf"/>
</dbReference>
<dbReference type="Gene3D" id="3.40.50.300">
    <property type="entry name" value="P-loop containing nucleotide triphosphate hydrolases"/>
    <property type="match status" value="1"/>
</dbReference>
<dbReference type="SMART" id="SM00320">
    <property type="entry name" value="WD40"/>
    <property type="match status" value="3"/>
</dbReference>
<name>A0AAN6ZHC2_9PEZI</name>
<dbReference type="CDD" id="cd00200">
    <property type="entry name" value="WD40"/>
    <property type="match status" value="1"/>
</dbReference>
<feature type="non-terminal residue" evidence="6">
    <location>
        <position position="1073"/>
    </location>
</feature>
<dbReference type="InterPro" id="IPR031359">
    <property type="entry name" value="NACHT_N"/>
</dbReference>
<dbReference type="FunFam" id="3.40.50.300:FF:001638">
    <property type="entry name" value="NACHT and WD40 domain protein"/>
    <property type="match status" value="1"/>
</dbReference>
<evidence type="ECO:0000256" key="1">
    <source>
        <dbReference type="ARBA" id="ARBA00022574"/>
    </source>
</evidence>
<evidence type="ECO:0000256" key="4">
    <source>
        <dbReference type="SAM" id="MobiDB-lite"/>
    </source>
</evidence>
<gene>
    <name evidence="6" type="ORF">C8A04DRAFT_33317</name>
</gene>
<dbReference type="Gene3D" id="2.130.10.10">
    <property type="entry name" value="YVTN repeat-like/Quinoprotein amine dehydrogenase"/>
    <property type="match status" value="2"/>
</dbReference>
<dbReference type="Pfam" id="PF00400">
    <property type="entry name" value="WD40"/>
    <property type="match status" value="3"/>
</dbReference>
<dbReference type="PRINTS" id="PR00320">
    <property type="entry name" value="GPROTEINBRPT"/>
</dbReference>
<dbReference type="AlphaFoldDB" id="A0AAN6ZHC2"/>
<feature type="region of interest" description="Disordered" evidence="4">
    <location>
        <begin position="14"/>
        <end position="35"/>
    </location>
</feature>
<feature type="compositionally biased region" description="Polar residues" evidence="4">
    <location>
        <begin position="83"/>
        <end position="92"/>
    </location>
</feature>
<dbReference type="PROSITE" id="PS00678">
    <property type="entry name" value="WD_REPEATS_1"/>
    <property type="match status" value="3"/>
</dbReference>
<evidence type="ECO:0000259" key="5">
    <source>
        <dbReference type="PROSITE" id="PS50837"/>
    </source>
</evidence>
<evidence type="ECO:0000313" key="7">
    <source>
        <dbReference type="Proteomes" id="UP001302676"/>
    </source>
</evidence>
<dbReference type="InterPro" id="IPR007111">
    <property type="entry name" value="NACHT_NTPase"/>
</dbReference>
<feature type="repeat" description="WD" evidence="3">
    <location>
        <begin position="953"/>
        <end position="994"/>
    </location>
</feature>
<dbReference type="PROSITE" id="PS50294">
    <property type="entry name" value="WD_REPEATS_REGION"/>
    <property type="match status" value="3"/>
</dbReference>
<feature type="domain" description="NACHT" evidence="5">
    <location>
        <begin position="406"/>
        <end position="745"/>
    </location>
</feature>
<dbReference type="SUPFAM" id="SSF52540">
    <property type="entry name" value="P-loop containing nucleoside triphosphate hydrolases"/>
    <property type="match status" value="1"/>
</dbReference>
<dbReference type="Pfam" id="PF17100">
    <property type="entry name" value="NACHT_N"/>
    <property type="match status" value="1"/>
</dbReference>
<dbReference type="RefSeq" id="XP_062632576.1">
    <property type="nucleotide sequence ID" value="XM_062782420.1"/>
</dbReference>
<reference evidence="6" key="2">
    <citation type="submission" date="2023-05" db="EMBL/GenBank/DDBJ databases">
        <authorList>
            <consortium name="Lawrence Berkeley National Laboratory"/>
            <person name="Steindorff A."/>
            <person name="Hensen N."/>
            <person name="Bonometti L."/>
            <person name="Westerberg I."/>
            <person name="Brannstrom I.O."/>
            <person name="Guillou S."/>
            <person name="Cros-Aarteil S."/>
            <person name="Calhoun S."/>
            <person name="Haridas S."/>
            <person name="Kuo A."/>
            <person name="Mondo S."/>
            <person name="Pangilinan J."/>
            <person name="Riley R."/>
            <person name="Labutti K."/>
            <person name="Andreopoulos B."/>
            <person name="Lipzen A."/>
            <person name="Chen C."/>
            <person name="Yanf M."/>
            <person name="Daum C."/>
            <person name="Ng V."/>
            <person name="Clum A."/>
            <person name="Ohm R."/>
            <person name="Martin F."/>
            <person name="Silar P."/>
            <person name="Natvig D."/>
            <person name="Lalanne C."/>
            <person name="Gautier V."/>
            <person name="Ament-Velasquez S.L."/>
            <person name="Kruys A."/>
            <person name="Hutchinson M.I."/>
            <person name="Powell A.J."/>
            <person name="Barry K."/>
            <person name="Miller A.N."/>
            <person name="Grigoriev I.V."/>
            <person name="Debuchy R."/>
            <person name="Gladieux P."/>
            <person name="Thoren M.H."/>
            <person name="Johannesson H."/>
        </authorList>
    </citation>
    <scope>NUCLEOTIDE SEQUENCE</scope>
    <source>
        <strain evidence="6">CBS 141.50</strain>
    </source>
</reference>
<evidence type="ECO:0000256" key="3">
    <source>
        <dbReference type="PROSITE-ProRule" id="PRU00221"/>
    </source>
</evidence>
<dbReference type="GeneID" id="87819033"/>
<keyword evidence="2" id="KW-0677">Repeat</keyword>
<dbReference type="Proteomes" id="UP001302676">
    <property type="component" value="Unassembled WGS sequence"/>
</dbReference>
<keyword evidence="1 3" id="KW-0853">WD repeat</keyword>
<sequence length="1073" mass="119431">MPQVVRPFLRKIFHLPDRPDNPDDREGSRDKEKGVAVVMSCASSYRKDSTEVSAASIDISHPTKIAAATATSASQLPAAPATDSTKTETSTDADGVTPSLPVRLWDRAYNDFKREEADLVDVYEKILSRQLQDGLGSVVPESQPNTIAQNNSDTRRHQMTQLIHAGLDKIGREATVKEGLGVAVDVVLSARNIISLAIQALPQAALAWTGICLTLELLANPVKATEANRKGIAYVVKRMDWYWSLSGNLLKDLPDHADMLSGVKHELENQIVDLYKMLLSYQVKSVCSYYRNRGLVLLRDVIKLDNWDADFGGIRDAEKRFQDDTQTYNAQQVTSHLGQLVSHARNQEIQQMSEKDQQCLKHLRLTNPRDDKARIERTKGGLLQDSYRWVLGNPDFQRWRNCPESRLLWIKGDPGKGKTMLLCGIVNELDQDGSTDVCYCNVAYFFCQATDSRINNATAVLRGLIYLLLDQQPSLLSHVRSEYDRAGETLFQDANTWDALSRILANILRDPSLRTTYFLIDALDECVTDLPQLLDLIAQKSSGSPRVKWIVSSRNWPEIEERLETATEKARLSLELNAQSVTTAVNAYIGHKVLYLSQLKQYDSKTETAVRDYLSSNASGTFLWVALVCQALADPNIRRRHSLAKLHTFPPGLDSLYARMMKQIIHSEDAGLCKQILGVAAIVRRPVSLNELTSLVELPDNVSDDPGSLEEIVKLCGSFLTLREQTVYFVHQSAKDFLLGRASDKASNKASQEASGWVFPFGTENVDHIIFLRSLDAMSTTLRRDMYGLGAPGFLIDNVRVPDPDPLATVRYSCVYWVGHLCDSVSGTGTYRDDLLQDNKAVHIFLKTKYLYWLEALSLQRAMSEGIIAIRRLEGLLGYNNGRELTNLVRDAHRFALSYRWIIEQAPLQAYVSALVFAPAGSLIKAYFKVEEPNWIKTKPAVEADWNTCLQTLEGHHDSVWSVAFSPDGQRLVSGSGDNIVKIWDAASGSYLQTLQGHHDSVLSVAFSPDGQRLVSGSRDNIVKIWDAASGSCLQTLQGHRSSVLSVAFSPDGQRLVSGSVDNTVKIWDAASG</sequence>
<organism evidence="6 7">
    <name type="scientific">Dichotomopilus funicola</name>
    <dbReference type="NCBI Taxonomy" id="1934379"/>
    <lineage>
        <taxon>Eukaryota</taxon>
        <taxon>Fungi</taxon>
        <taxon>Dikarya</taxon>
        <taxon>Ascomycota</taxon>
        <taxon>Pezizomycotina</taxon>
        <taxon>Sordariomycetes</taxon>
        <taxon>Sordariomycetidae</taxon>
        <taxon>Sordariales</taxon>
        <taxon>Chaetomiaceae</taxon>
        <taxon>Dichotomopilus</taxon>
    </lineage>
</organism>
<evidence type="ECO:0000313" key="6">
    <source>
        <dbReference type="EMBL" id="KAK4139205.1"/>
    </source>
</evidence>
<feature type="repeat" description="WD" evidence="3">
    <location>
        <begin position="995"/>
        <end position="1036"/>
    </location>
</feature>
<dbReference type="InterPro" id="IPR054471">
    <property type="entry name" value="GPIID_WHD"/>
</dbReference>
<feature type="compositionally biased region" description="Basic and acidic residues" evidence="4">
    <location>
        <begin position="14"/>
        <end position="34"/>
    </location>
</feature>
<dbReference type="InterPro" id="IPR027417">
    <property type="entry name" value="P-loop_NTPase"/>
</dbReference>
<dbReference type="EMBL" id="MU853679">
    <property type="protein sequence ID" value="KAK4139205.1"/>
    <property type="molecule type" value="Genomic_DNA"/>
</dbReference>
<reference evidence="6" key="1">
    <citation type="journal article" date="2023" name="Mol. Phylogenet. Evol.">
        <title>Genome-scale phylogeny and comparative genomics of the fungal order Sordariales.</title>
        <authorList>
            <person name="Hensen N."/>
            <person name="Bonometti L."/>
            <person name="Westerberg I."/>
            <person name="Brannstrom I.O."/>
            <person name="Guillou S."/>
            <person name="Cros-Aarteil S."/>
            <person name="Calhoun S."/>
            <person name="Haridas S."/>
            <person name="Kuo A."/>
            <person name="Mondo S."/>
            <person name="Pangilinan J."/>
            <person name="Riley R."/>
            <person name="LaButti K."/>
            <person name="Andreopoulos B."/>
            <person name="Lipzen A."/>
            <person name="Chen C."/>
            <person name="Yan M."/>
            <person name="Daum C."/>
            <person name="Ng V."/>
            <person name="Clum A."/>
            <person name="Steindorff A."/>
            <person name="Ohm R.A."/>
            <person name="Martin F."/>
            <person name="Silar P."/>
            <person name="Natvig D.O."/>
            <person name="Lalanne C."/>
            <person name="Gautier V."/>
            <person name="Ament-Velasquez S.L."/>
            <person name="Kruys A."/>
            <person name="Hutchinson M.I."/>
            <person name="Powell A.J."/>
            <person name="Barry K."/>
            <person name="Miller A.N."/>
            <person name="Grigoriev I.V."/>
            <person name="Debuchy R."/>
            <person name="Gladieux P."/>
            <person name="Hiltunen Thoren M."/>
            <person name="Johannesson H."/>
        </authorList>
    </citation>
    <scope>NUCLEOTIDE SEQUENCE</scope>
    <source>
        <strain evidence="6">CBS 141.50</strain>
    </source>
</reference>
<dbReference type="InterPro" id="IPR056884">
    <property type="entry name" value="NPHP3-like_N"/>
</dbReference>
<feature type="region of interest" description="Disordered" evidence="4">
    <location>
        <begin position="70"/>
        <end position="95"/>
    </location>
</feature>